<accession>E6PCD9</accession>
<dbReference type="Gene3D" id="1.25.40.10">
    <property type="entry name" value="Tetratricopeptide repeat domain"/>
    <property type="match status" value="1"/>
</dbReference>
<sequence length="385" mass="42412">MNEIEQPVALFRNARALYRARRFEDAASIYRRCIALVPDFATARLRYAELLVQLGRGEEALAEIRAGFRPVSGQVAPFRGSGEPIRILQLGSSSVQGQTGSDPILDPQIFETTTILVQYWDPEIALPTHDIAFNLIADPDIDAHALAMATELLANDPAPLINPPHLIAATSRVAHPLRLQAIPDTIAPIARLLPRSEIDATGMPFLLRSPGYHNGAHFELITTEAELEVALATLPGDELLQIDYIESAAEDGRIRKYRAMIVDGIPYPAHLAIARHWNIHYFSAEMGAPEQAEEIAYLSDLRAHLGDRVTDALVAVGRSTELDYVGVDFAVSRDGRLVVFEANAAMTVYLPDENAGSLERRRAALQIFAATRKMIAERVASRRSR</sequence>
<dbReference type="AlphaFoldDB" id="E6PCD9"/>
<dbReference type="InterPro" id="IPR011761">
    <property type="entry name" value="ATP-grasp"/>
</dbReference>
<feature type="domain" description="ATP-grasp" evidence="1">
    <location>
        <begin position="171"/>
        <end position="369"/>
    </location>
</feature>
<dbReference type="EMBL" id="CABL01000001">
    <property type="protein sequence ID" value="CBH74123.1"/>
    <property type="molecule type" value="Genomic_DNA"/>
</dbReference>
<dbReference type="GO" id="GO:0046872">
    <property type="term" value="F:metal ion binding"/>
    <property type="evidence" value="ECO:0007669"/>
    <property type="project" value="InterPro"/>
</dbReference>
<dbReference type="Gene3D" id="3.30.470.20">
    <property type="entry name" value="ATP-grasp fold, B domain"/>
    <property type="match status" value="1"/>
</dbReference>
<dbReference type="Pfam" id="PF14559">
    <property type="entry name" value="TPR_19"/>
    <property type="match status" value="1"/>
</dbReference>
<organism evidence="2">
    <name type="scientific">mine drainage metagenome</name>
    <dbReference type="NCBI Taxonomy" id="410659"/>
    <lineage>
        <taxon>unclassified sequences</taxon>
        <taxon>metagenomes</taxon>
        <taxon>ecological metagenomes</taxon>
    </lineage>
</organism>
<name>E6PCD9_9ZZZZ</name>
<gene>
    <name evidence="2" type="ORF">CARN1_2010</name>
</gene>
<reference evidence="2" key="1">
    <citation type="submission" date="2009-10" db="EMBL/GenBank/DDBJ databases">
        <title>Diversity of trophic interactions inside an arsenic-rich microbial ecosystem.</title>
        <authorList>
            <person name="Bertin P.N."/>
            <person name="Heinrich-Salmeron A."/>
            <person name="Pelletier E."/>
            <person name="Goulhen-Chollet F."/>
            <person name="Arsene-Ploetze F."/>
            <person name="Gallien S."/>
            <person name="Calteau A."/>
            <person name="Vallenet D."/>
            <person name="Casiot C."/>
            <person name="Chane-Woon-Ming B."/>
            <person name="Giloteaux L."/>
            <person name="Barakat M."/>
            <person name="Bonnefoy V."/>
            <person name="Bruneel O."/>
            <person name="Chandler M."/>
            <person name="Cleiss J."/>
            <person name="Duran R."/>
            <person name="Elbaz-Poulichet F."/>
            <person name="Fonknechten N."/>
            <person name="Lauga B."/>
            <person name="Mornico D."/>
            <person name="Ortet P."/>
            <person name="Schaeffer C."/>
            <person name="Siguier P."/>
            <person name="Alexander Thil Smith A."/>
            <person name="Van Dorsselaer A."/>
            <person name="Weissenbach J."/>
            <person name="Medigue C."/>
            <person name="Le Paslier D."/>
        </authorList>
    </citation>
    <scope>NUCLEOTIDE SEQUENCE</scope>
</reference>
<evidence type="ECO:0000259" key="1">
    <source>
        <dbReference type="PROSITE" id="PS50975"/>
    </source>
</evidence>
<dbReference type="SUPFAM" id="SSF48452">
    <property type="entry name" value="TPR-like"/>
    <property type="match status" value="1"/>
</dbReference>
<evidence type="ECO:0000313" key="2">
    <source>
        <dbReference type="EMBL" id="CBH74123.1"/>
    </source>
</evidence>
<comment type="caution">
    <text evidence="2">The sequence shown here is derived from an EMBL/GenBank/DDBJ whole genome shotgun (WGS) entry which is preliminary data.</text>
</comment>
<dbReference type="GO" id="GO:0005524">
    <property type="term" value="F:ATP binding"/>
    <property type="evidence" value="ECO:0007669"/>
    <property type="project" value="InterPro"/>
</dbReference>
<proteinExistence type="predicted"/>
<dbReference type="InterPro" id="IPR011990">
    <property type="entry name" value="TPR-like_helical_dom_sf"/>
</dbReference>
<dbReference type="PROSITE" id="PS50975">
    <property type="entry name" value="ATP_GRASP"/>
    <property type="match status" value="1"/>
</dbReference>
<dbReference type="SUPFAM" id="SSF56059">
    <property type="entry name" value="Glutathione synthetase ATP-binding domain-like"/>
    <property type="match status" value="1"/>
</dbReference>
<protein>
    <recommendedName>
        <fullName evidence="1">ATP-grasp domain-containing protein</fullName>
    </recommendedName>
</protein>